<evidence type="ECO:0000256" key="10">
    <source>
        <dbReference type="SAM" id="MobiDB-lite"/>
    </source>
</evidence>
<evidence type="ECO:0000256" key="1">
    <source>
        <dbReference type="ARBA" id="ARBA00004514"/>
    </source>
</evidence>
<reference evidence="14" key="1">
    <citation type="journal article" date="2014" name="Proc. Natl. Acad. Sci. U.S.A.">
        <title>Extensive sampling of basidiomycete genomes demonstrates inadequacy of the white-rot/brown-rot paradigm for wood decay fungi.</title>
        <authorList>
            <person name="Riley R."/>
            <person name="Salamov A.A."/>
            <person name="Brown D.W."/>
            <person name="Nagy L.G."/>
            <person name="Floudas D."/>
            <person name="Held B.W."/>
            <person name="Levasseur A."/>
            <person name="Lombard V."/>
            <person name="Morin E."/>
            <person name="Otillar R."/>
            <person name="Lindquist E.A."/>
            <person name="Sun H."/>
            <person name="LaButti K.M."/>
            <person name="Schmutz J."/>
            <person name="Jabbour D."/>
            <person name="Luo H."/>
            <person name="Baker S.E."/>
            <person name="Pisabarro A.G."/>
            <person name="Walton J.D."/>
            <person name="Blanchette R.A."/>
            <person name="Henrissat B."/>
            <person name="Martin F."/>
            <person name="Cullen D."/>
            <person name="Hibbett D.S."/>
            <person name="Grigoriev I.V."/>
        </authorList>
    </citation>
    <scope>NUCLEOTIDE SEQUENCE [LARGE SCALE GENOMIC DNA]</scope>
    <source>
        <strain evidence="14">FD-172 SS1</strain>
    </source>
</reference>
<comment type="subcellular location">
    <subcellularLocation>
        <location evidence="1">Cytoplasm</location>
        <location evidence="1">Cytosol</location>
    </subcellularLocation>
</comment>
<comment type="function">
    <text evidence="8">Acts as a component of the translation initiation factor 2B (eIF2B) complex, which catalyzes the exchange of GDP for GTP on the eukaryotic initiation factor 2 (eIF2) complex gamma subunit. Its guanine nucleotide exchange factor activity is repressed when bound to eIF2 complex phosphorylated on the alpha subunit, thereby limiting the amount of methionyl-initiator methionine tRNA available to the ribosome and consequently global translation is repressed.</text>
</comment>
<keyword evidence="14" id="KW-1185">Reference proteome</keyword>
<dbReference type="GO" id="GO:0005851">
    <property type="term" value="C:eukaryotic translation initiation factor 2B complex"/>
    <property type="evidence" value="ECO:0007669"/>
    <property type="project" value="TreeGrafter"/>
</dbReference>
<dbReference type="CDD" id="cd04652">
    <property type="entry name" value="LbH_eIF2B_gamma_C"/>
    <property type="match status" value="1"/>
</dbReference>
<evidence type="ECO:0000256" key="4">
    <source>
        <dbReference type="ARBA" id="ARBA00022540"/>
    </source>
</evidence>
<dbReference type="Pfam" id="PF25084">
    <property type="entry name" value="LbH_EIF2B"/>
    <property type="match status" value="1"/>
</dbReference>
<dbReference type="Proteomes" id="UP000027195">
    <property type="component" value="Unassembled WGS sequence"/>
</dbReference>
<feature type="compositionally biased region" description="Polar residues" evidence="10">
    <location>
        <begin position="281"/>
        <end position="292"/>
    </location>
</feature>
<evidence type="ECO:0000256" key="5">
    <source>
        <dbReference type="ARBA" id="ARBA00022917"/>
    </source>
</evidence>
<dbReference type="GO" id="GO:0003743">
    <property type="term" value="F:translation initiation factor activity"/>
    <property type="evidence" value="ECO:0007669"/>
    <property type="project" value="UniProtKB-KW"/>
</dbReference>
<feature type="domain" description="EIF2B subunit epsilon/gamma LbH" evidence="12">
    <location>
        <begin position="393"/>
        <end position="469"/>
    </location>
</feature>
<dbReference type="GO" id="GO:0002183">
    <property type="term" value="P:cytoplasmic translational initiation"/>
    <property type="evidence" value="ECO:0007669"/>
    <property type="project" value="TreeGrafter"/>
</dbReference>
<name>A0A067NB91_BOTB1</name>
<evidence type="ECO:0000256" key="6">
    <source>
        <dbReference type="ARBA" id="ARBA00044196"/>
    </source>
</evidence>
<dbReference type="InterPro" id="IPR056764">
    <property type="entry name" value="LbH_EIF2B3/5"/>
</dbReference>
<evidence type="ECO:0000256" key="9">
    <source>
        <dbReference type="ARBA" id="ARBA00046432"/>
    </source>
</evidence>
<comment type="similarity">
    <text evidence="2">Belongs to the eIF-2B gamma/epsilon subunits family.</text>
</comment>
<organism evidence="13 14">
    <name type="scientific">Botryobasidium botryosum (strain FD-172 SS1)</name>
    <dbReference type="NCBI Taxonomy" id="930990"/>
    <lineage>
        <taxon>Eukaryota</taxon>
        <taxon>Fungi</taxon>
        <taxon>Dikarya</taxon>
        <taxon>Basidiomycota</taxon>
        <taxon>Agaricomycotina</taxon>
        <taxon>Agaricomycetes</taxon>
        <taxon>Cantharellales</taxon>
        <taxon>Botryobasidiaceae</taxon>
        <taxon>Botryobasidium</taxon>
    </lineage>
</organism>
<dbReference type="EMBL" id="KL198016">
    <property type="protein sequence ID" value="KDQ21362.1"/>
    <property type="molecule type" value="Genomic_DNA"/>
</dbReference>
<dbReference type="Gene3D" id="2.160.10.10">
    <property type="entry name" value="Hexapeptide repeat proteins"/>
    <property type="match status" value="1"/>
</dbReference>
<keyword evidence="4" id="KW-0396">Initiation factor</keyword>
<dbReference type="STRING" id="930990.A0A067NB91"/>
<evidence type="ECO:0000259" key="12">
    <source>
        <dbReference type="Pfam" id="PF25084"/>
    </source>
</evidence>
<dbReference type="GO" id="GO:0005085">
    <property type="term" value="F:guanyl-nucleotide exchange factor activity"/>
    <property type="evidence" value="ECO:0007669"/>
    <property type="project" value="TreeGrafter"/>
</dbReference>
<evidence type="ECO:0000256" key="2">
    <source>
        <dbReference type="ARBA" id="ARBA00007878"/>
    </source>
</evidence>
<dbReference type="InterPro" id="IPR029044">
    <property type="entry name" value="Nucleotide-diphossugar_trans"/>
</dbReference>
<dbReference type="Pfam" id="PF00483">
    <property type="entry name" value="NTP_transferase"/>
    <property type="match status" value="1"/>
</dbReference>
<dbReference type="HOGENOM" id="CLU_016743_3_0_1"/>
<evidence type="ECO:0000259" key="11">
    <source>
        <dbReference type="Pfam" id="PF00483"/>
    </source>
</evidence>
<feature type="domain" description="Nucleotidyl transferase" evidence="11">
    <location>
        <begin position="17"/>
        <end position="170"/>
    </location>
</feature>
<dbReference type="GO" id="GO:0005829">
    <property type="term" value="C:cytosol"/>
    <property type="evidence" value="ECO:0007669"/>
    <property type="project" value="UniProtKB-SubCell"/>
</dbReference>
<evidence type="ECO:0000313" key="14">
    <source>
        <dbReference type="Proteomes" id="UP000027195"/>
    </source>
</evidence>
<evidence type="ECO:0000313" key="13">
    <source>
        <dbReference type="EMBL" id="KDQ21362.1"/>
    </source>
</evidence>
<dbReference type="InterPro" id="IPR051960">
    <property type="entry name" value="eIF2B_gamma"/>
</dbReference>
<comment type="subunit">
    <text evidence="9">Component of the translation initiation factor 2B (eIF2B) complex which is a heterodecamer of two sets of five different subunits: alpha, beta, gamma, delta and epsilon. Subunits alpha, beta and delta comprise a regulatory subcomplex and subunits epsilon and gamma comprise a catalytic subcomplex. Within the complex, the hexameric regulatory complex resides at the center, with the two heterodimeric catalytic subcomplexes bound on opposite sides.</text>
</comment>
<sequence length="492" mass="53997">MLYPSDGPSTRKPEFQAVILAGVGSNLEPLTNPHGDKATPKALLPIGNKPMITHVLTWLEEASIKDVLLIVPSSHRQQISHHINSDVSSVSFSSLKIDLETADDEDFTAFGTADILKKFHGKIKSDVIVLPCDFIPPPSLPLSKLLNAYRMDTDQPILTALVYERGATTKEGPGSLIVGIDEKTNTLMYVDAQDDKDEVDIRLSLMYKSPSTRITSRYLDSHVYIFRRTVLDLLAIRPTLSSLKEDVIPFLCKIQYQNKKRIRWGPVLNPQPNPQSLALAHSTTHAHPNFSPSAPEPKLDAADSMPPSHMASPQLKPRTFELENFSAFAVPSSFRCGVVVHRIQYGYAARANTHGTYLELNRQVLLRFLVLCVPLLTGCQALIEGQYIPSSTIDPKAQISTDSIVGQSTRVAERTSIKKSVVGAHCTIGKNVRISGCVIMDHVAIGDGAKLENCVLSAGTQIGERSQLKDCESEPGYEVKSDASLKGERLEI</sequence>
<dbReference type="PANTHER" id="PTHR45989:SF1">
    <property type="entry name" value="TRANSLATION INITIATION FACTOR EIF-2B SUBUNIT GAMMA"/>
    <property type="match status" value="1"/>
</dbReference>
<evidence type="ECO:0000256" key="8">
    <source>
        <dbReference type="ARBA" id="ARBA00045373"/>
    </source>
</evidence>
<evidence type="ECO:0000256" key="7">
    <source>
        <dbReference type="ARBA" id="ARBA00044229"/>
    </source>
</evidence>
<dbReference type="InParanoid" id="A0A067NB91"/>
<dbReference type="Gene3D" id="3.90.550.10">
    <property type="entry name" value="Spore Coat Polysaccharide Biosynthesis Protein SpsA, Chain A"/>
    <property type="match status" value="1"/>
</dbReference>
<keyword evidence="5" id="KW-0648">Protein biosynthesis</keyword>
<gene>
    <name evidence="13" type="ORF">BOTBODRAFT_123066</name>
</gene>
<accession>A0A067NB91</accession>
<keyword evidence="3" id="KW-0963">Cytoplasm</keyword>
<dbReference type="FunCoup" id="A0A067NB91">
    <property type="interactions" value="365"/>
</dbReference>
<dbReference type="SUPFAM" id="SSF53448">
    <property type="entry name" value="Nucleotide-diphospho-sugar transferases"/>
    <property type="match status" value="1"/>
</dbReference>
<evidence type="ECO:0000256" key="3">
    <source>
        <dbReference type="ARBA" id="ARBA00022490"/>
    </source>
</evidence>
<proteinExistence type="inferred from homology"/>
<dbReference type="OrthoDB" id="1733332at2759"/>
<protein>
    <recommendedName>
        <fullName evidence="6">Translation initiation factor eIF2B subunit gamma</fullName>
    </recommendedName>
    <alternativeName>
        <fullName evidence="7">eIF2B GDP-GTP exchange factor subunit gamma</fullName>
    </alternativeName>
</protein>
<dbReference type="InterPro" id="IPR005835">
    <property type="entry name" value="NTP_transferase_dom"/>
</dbReference>
<feature type="region of interest" description="Disordered" evidence="10">
    <location>
        <begin position="275"/>
        <end position="313"/>
    </location>
</feature>
<dbReference type="AlphaFoldDB" id="A0A067NB91"/>
<dbReference type="PANTHER" id="PTHR45989">
    <property type="entry name" value="TRANSLATION INITIATION FACTOR EIF-2B SUBUNIT GAMMA"/>
    <property type="match status" value="1"/>
</dbReference>